<feature type="domain" description="Glycosyl transferase CAP10" evidence="1">
    <location>
        <begin position="277"/>
        <end position="563"/>
    </location>
</feature>
<dbReference type="PANTHER" id="PTHR12203">
    <property type="entry name" value="KDEL LYS-ASP-GLU-LEU CONTAINING - RELATED"/>
    <property type="match status" value="1"/>
</dbReference>
<gene>
    <name evidence="2" type="ORF">AMS68_001574</name>
</gene>
<name>A0A6H0XMT3_9PEZI</name>
<dbReference type="Pfam" id="PF05686">
    <property type="entry name" value="Glyco_transf_90"/>
    <property type="match status" value="1"/>
</dbReference>
<reference evidence="2 3" key="1">
    <citation type="journal article" date="2016" name="Sci. Rep.">
        <title>Peltaster fructicola genome reveals evolution from an invasive phytopathogen to an ectophytic parasite.</title>
        <authorList>
            <person name="Xu C."/>
            <person name="Chen H."/>
            <person name="Gleason M.L."/>
            <person name="Xu J.R."/>
            <person name="Liu H."/>
            <person name="Zhang R."/>
            <person name="Sun G."/>
        </authorList>
    </citation>
    <scope>NUCLEOTIDE SEQUENCE [LARGE SCALE GENOMIC DNA]</scope>
    <source>
        <strain evidence="2 3">LNHT1506</strain>
    </source>
</reference>
<dbReference type="PANTHER" id="PTHR12203:SF104">
    <property type="entry name" value="PROTEIN CAP1, PUTATIVE (AFU_ORTHOLOGUE AFUA_1G05595)-RELATED"/>
    <property type="match status" value="1"/>
</dbReference>
<dbReference type="OrthoDB" id="541052at2759"/>
<organism evidence="2 3">
    <name type="scientific">Peltaster fructicola</name>
    <dbReference type="NCBI Taxonomy" id="286661"/>
    <lineage>
        <taxon>Eukaryota</taxon>
        <taxon>Fungi</taxon>
        <taxon>Dikarya</taxon>
        <taxon>Ascomycota</taxon>
        <taxon>Pezizomycotina</taxon>
        <taxon>Dothideomycetes</taxon>
        <taxon>Dothideomycetes incertae sedis</taxon>
        <taxon>Peltaster</taxon>
    </lineage>
</organism>
<dbReference type="AlphaFoldDB" id="A0A6H0XMT3"/>
<proteinExistence type="predicted"/>
<keyword evidence="3" id="KW-1185">Reference proteome</keyword>
<evidence type="ECO:0000313" key="3">
    <source>
        <dbReference type="Proteomes" id="UP000503462"/>
    </source>
</evidence>
<sequence>MLVAGVSIVVMLGQHLRPGSSSTVGGHLGYSQQRSSAPVQLTDNTIHPIAQLANSAQAEWSKTLNQQSKTLDAAVAEYRRRYKMSPPPNFDKWFEFARTRDVQIIDEYDTIYHSLLPFWALSPATIRARAREAIGHAENRLVGLLLRDGKTVRVEGGDDWQQRATVGLVEHFTEYLPDMDLAFNIHDEPRVALSSAGLDGLVAAGLHEIASTGLTLQNAFSPRPADVSAGQRIEEVKTTRFNYFPHQPTWGSAKVSCAASTPVGCLQEAADDLSTYALGDLGFVYNRTAFTDICNSPSLETSHGFFERANAFSVTHDLFPIFSQSKMSSFQDITYPSPWYWYDKAPYFEAMDMEWSKKENKMWWRGSTTGGYTQDGGWRRQHRQQLVRKINAPDKAKILTPRWSLTDTERQDHKSLFDVHFSSVVQCDVGDCAAQNEFFTLAPVADQQESWKSKYLLDIDGNAYSGRFYALLKSNSLVFKMAVFREWHEEWIKPWVHYIPLSLRGEEILEAVRYVDAEPEGQELGSLMAETSSQWAKSALRKEDFEAWFFRLLLEYGRLVDDNRSNIGFT</sequence>
<evidence type="ECO:0000259" key="1">
    <source>
        <dbReference type="SMART" id="SM00672"/>
    </source>
</evidence>
<evidence type="ECO:0000313" key="2">
    <source>
        <dbReference type="EMBL" id="QIW96056.1"/>
    </source>
</evidence>
<accession>A0A6H0XMT3</accession>
<dbReference type="EMBL" id="CP051139">
    <property type="protein sequence ID" value="QIW96056.1"/>
    <property type="molecule type" value="Genomic_DNA"/>
</dbReference>
<dbReference type="InterPro" id="IPR006598">
    <property type="entry name" value="CAP10"/>
</dbReference>
<dbReference type="InterPro" id="IPR051091">
    <property type="entry name" value="O-Glucosyltr/Glycosyltrsf_90"/>
</dbReference>
<dbReference type="Proteomes" id="UP000503462">
    <property type="component" value="Chromosome 1"/>
</dbReference>
<dbReference type="SMART" id="SM00672">
    <property type="entry name" value="CAP10"/>
    <property type="match status" value="1"/>
</dbReference>
<protein>
    <recommendedName>
        <fullName evidence="1">Glycosyl transferase CAP10 domain-containing protein</fullName>
    </recommendedName>
</protein>